<keyword evidence="3" id="KW-1003">Cell membrane</keyword>
<feature type="transmembrane region" description="Helical" evidence="8">
    <location>
        <begin position="166"/>
        <end position="185"/>
    </location>
</feature>
<keyword evidence="6" id="KW-0406">Ion transport</keyword>
<feature type="transmembrane region" description="Helical" evidence="8">
    <location>
        <begin position="262"/>
        <end position="280"/>
    </location>
</feature>
<dbReference type="GO" id="GO:0006811">
    <property type="term" value="P:monoatomic ion transport"/>
    <property type="evidence" value="ECO:0007669"/>
    <property type="project" value="UniProtKB-KW"/>
</dbReference>
<dbReference type="EMBL" id="JAHHHD010000065">
    <property type="protein sequence ID" value="MBW4662264.1"/>
    <property type="molecule type" value="Genomic_DNA"/>
</dbReference>
<comment type="caution">
    <text evidence="10">The sequence shown here is derived from an EMBL/GenBank/DDBJ whole genome shotgun (WGS) entry which is preliminary data.</text>
</comment>
<dbReference type="Gene3D" id="1.10.3720.10">
    <property type="entry name" value="MetI-like"/>
    <property type="match status" value="1"/>
</dbReference>
<feature type="transmembrane region" description="Helical" evidence="8">
    <location>
        <begin position="141"/>
        <end position="160"/>
    </location>
</feature>
<dbReference type="CDD" id="cd06261">
    <property type="entry name" value="TM_PBP2"/>
    <property type="match status" value="1"/>
</dbReference>
<feature type="transmembrane region" description="Helical" evidence="8">
    <location>
        <begin position="47"/>
        <end position="66"/>
    </location>
</feature>
<evidence type="ECO:0000256" key="5">
    <source>
        <dbReference type="ARBA" id="ARBA00022989"/>
    </source>
</evidence>
<evidence type="ECO:0000256" key="1">
    <source>
        <dbReference type="ARBA" id="ARBA00004429"/>
    </source>
</evidence>
<dbReference type="GO" id="GO:0042918">
    <property type="term" value="P:alkanesulfonate transmembrane transport"/>
    <property type="evidence" value="ECO:0007669"/>
    <property type="project" value="UniProtKB-ARBA"/>
</dbReference>
<dbReference type="SUPFAM" id="SSF161098">
    <property type="entry name" value="MetI-like"/>
    <property type="match status" value="1"/>
</dbReference>
<evidence type="ECO:0000256" key="8">
    <source>
        <dbReference type="RuleBase" id="RU363032"/>
    </source>
</evidence>
<name>A0A951QGN9_9CYAN</name>
<comment type="subcellular location">
    <subcellularLocation>
        <location evidence="1">Cell inner membrane</location>
        <topology evidence="1">Multi-pass membrane protein</topology>
    </subcellularLocation>
    <subcellularLocation>
        <location evidence="8">Cell membrane</location>
        <topology evidence="8">Multi-pass membrane protein</topology>
    </subcellularLocation>
</comment>
<dbReference type="PROSITE" id="PS50928">
    <property type="entry name" value="ABC_TM1"/>
    <property type="match status" value="1"/>
</dbReference>
<reference evidence="10" key="1">
    <citation type="submission" date="2021-05" db="EMBL/GenBank/DDBJ databases">
        <authorList>
            <person name="Pietrasiak N."/>
            <person name="Ward R."/>
            <person name="Stajich J.E."/>
            <person name="Kurbessoian T."/>
        </authorList>
    </citation>
    <scope>NUCLEOTIDE SEQUENCE</scope>
    <source>
        <strain evidence="10">UHER 2000/2452</strain>
    </source>
</reference>
<keyword evidence="5 8" id="KW-1133">Transmembrane helix</keyword>
<dbReference type="PANTHER" id="PTHR30151">
    <property type="entry name" value="ALKANE SULFONATE ABC TRANSPORTER-RELATED, MEMBRANE SUBUNIT"/>
    <property type="match status" value="1"/>
</dbReference>
<protein>
    <submittedName>
        <fullName evidence="10">ABC transporter permease</fullName>
    </submittedName>
</protein>
<feature type="domain" description="ABC transmembrane type-1" evidence="9">
    <location>
        <begin position="100"/>
        <end position="284"/>
    </location>
</feature>
<evidence type="ECO:0000256" key="2">
    <source>
        <dbReference type="ARBA" id="ARBA00022448"/>
    </source>
</evidence>
<reference evidence="10" key="2">
    <citation type="journal article" date="2022" name="Microbiol. Resour. Announc.">
        <title>Metagenome Sequencing to Explore Phylogenomics of Terrestrial Cyanobacteria.</title>
        <authorList>
            <person name="Ward R.D."/>
            <person name="Stajich J.E."/>
            <person name="Johansen J.R."/>
            <person name="Huntemann M."/>
            <person name="Clum A."/>
            <person name="Foster B."/>
            <person name="Foster B."/>
            <person name="Roux S."/>
            <person name="Palaniappan K."/>
            <person name="Varghese N."/>
            <person name="Mukherjee S."/>
            <person name="Reddy T.B.K."/>
            <person name="Daum C."/>
            <person name="Copeland A."/>
            <person name="Chen I.A."/>
            <person name="Ivanova N.N."/>
            <person name="Kyrpides N.C."/>
            <person name="Shapiro N."/>
            <person name="Eloe-Fadrosh E.A."/>
            <person name="Pietrasiak N."/>
        </authorList>
    </citation>
    <scope>NUCLEOTIDE SEQUENCE</scope>
    <source>
        <strain evidence="10">UHER 2000/2452</strain>
    </source>
</reference>
<gene>
    <name evidence="10" type="ORF">KME15_26725</name>
</gene>
<evidence type="ECO:0000256" key="4">
    <source>
        <dbReference type="ARBA" id="ARBA00022692"/>
    </source>
</evidence>
<dbReference type="InterPro" id="IPR035906">
    <property type="entry name" value="MetI-like_sf"/>
</dbReference>
<evidence type="ECO:0000259" key="9">
    <source>
        <dbReference type="PROSITE" id="PS50928"/>
    </source>
</evidence>
<accession>A0A951QGN9</accession>
<evidence type="ECO:0000313" key="11">
    <source>
        <dbReference type="Proteomes" id="UP000757435"/>
    </source>
</evidence>
<proteinExistence type="inferred from homology"/>
<keyword evidence="2 8" id="KW-0813">Transport</keyword>
<feature type="transmembrane region" description="Helical" evidence="8">
    <location>
        <begin position="107"/>
        <end position="129"/>
    </location>
</feature>
<comment type="similarity">
    <text evidence="8">Belongs to the binding-protein-dependent transport system permease family.</text>
</comment>
<dbReference type="InterPro" id="IPR000515">
    <property type="entry name" value="MetI-like"/>
</dbReference>
<evidence type="ECO:0000313" key="10">
    <source>
        <dbReference type="EMBL" id="MBW4662264.1"/>
    </source>
</evidence>
<dbReference type="Pfam" id="PF00528">
    <property type="entry name" value="BPD_transp_1"/>
    <property type="match status" value="1"/>
</dbReference>
<keyword evidence="7 8" id="KW-0472">Membrane</keyword>
<evidence type="ECO:0000256" key="3">
    <source>
        <dbReference type="ARBA" id="ARBA00022475"/>
    </source>
</evidence>
<dbReference type="FunFam" id="1.10.3720.10:FF:000003">
    <property type="entry name" value="Aliphatic sulfonate ABC transporter permease"/>
    <property type="match status" value="1"/>
</dbReference>
<keyword evidence="4 8" id="KW-0812">Transmembrane</keyword>
<evidence type="ECO:0000256" key="7">
    <source>
        <dbReference type="ARBA" id="ARBA00023136"/>
    </source>
</evidence>
<dbReference type="PANTHER" id="PTHR30151:SF0">
    <property type="entry name" value="ABC TRANSPORTER PERMEASE PROTEIN MJ0413-RELATED"/>
    <property type="match status" value="1"/>
</dbReference>
<dbReference type="GO" id="GO:0005886">
    <property type="term" value="C:plasma membrane"/>
    <property type="evidence" value="ECO:0007669"/>
    <property type="project" value="UniProtKB-SubCell"/>
</dbReference>
<sequence>MEGIPPVAQSSFNQPSSDAPLADATREYRYLQPSVFWNIRQGFPRKLALLVVLASLAVPLVLWAIVSYGGLVPAIFLPTPTAVLQAGYKMFTQDNLINDVLVSCGRVLAGFLAAALIGVPMGIAMGTFGSMNSLFAPFVGTVRYMPVTAFVPLIIIWVGLGEEAKILIITLGVVLYNAIMVADAVKFIPNEMINVAYTLGANRRDALFKVIIPATFPSVLDTLRVNISGAWNYLVIAELVAAQSGLGFKIVQAQRFLQTDKVLFCIAIIGLIGLIIDYGLKWISQHLTPWADQVRH</sequence>
<dbReference type="Proteomes" id="UP000757435">
    <property type="component" value="Unassembled WGS sequence"/>
</dbReference>
<organism evidence="10 11">
    <name type="scientific">Drouetiella hepatica Uher 2000/2452</name>
    <dbReference type="NCBI Taxonomy" id="904376"/>
    <lineage>
        <taxon>Bacteria</taxon>
        <taxon>Bacillati</taxon>
        <taxon>Cyanobacteriota</taxon>
        <taxon>Cyanophyceae</taxon>
        <taxon>Oculatellales</taxon>
        <taxon>Oculatellaceae</taxon>
        <taxon>Drouetiella</taxon>
    </lineage>
</organism>
<evidence type="ECO:0000256" key="6">
    <source>
        <dbReference type="ARBA" id="ARBA00023065"/>
    </source>
</evidence>
<dbReference type="AlphaFoldDB" id="A0A951QGN9"/>